<dbReference type="EMBL" id="JBJUIK010000004">
    <property type="protein sequence ID" value="KAL3530383.1"/>
    <property type="molecule type" value="Genomic_DNA"/>
</dbReference>
<keyword evidence="4" id="KW-1185">Reference proteome</keyword>
<keyword evidence="2" id="KW-0472">Membrane</keyword>
<protein>
    <submittedName>
        <fullName evidence="3">Uncharacterized protein</fullName>
    </submittedName>
</protein>
<keyword evidence="2" id="KW-0812">Transmembrane</keyword>
<evidence type="ECO:0000313" key="4">
    <source>
        <dbReference type="Proteomes" id="UP001630127"/>
    </source>
</evidence>
<dbReference type="PANTHER" id="PTHR37741:SF1">
    <property type="entry name" value="TRANSMEMBRANE PROTEIN"/>
    <property type="match status" value="1"/>
</dbReference>
<sequence length="106" mass="11302">MANPAVEDSDSLAAAAAAASVTDDDLAKYVDPLVDGELEQEPNSDFVQNPDILASSKEIKKEEPEAENKDNKDEKQNNLKSTLLFSGAVVAVIGVIFAVLKKIKEA</sequence>
<evidence type="ECO:0000256" key="1">
    <source>
        <dbReference type="SAM" id="MobiDB-lite"/>
    </source>
</evidence>
<organism evidence="3 4">
    <name type="scientific">Cinchona calisaya</name>
    <dbReference type="NCBI Taxonomy" id="153742"/>
    <lineage>
        <taxon>Eukaryota</taxon>
        <taxon>Viridiplantae</taxon>
        <taxon>Streptophyta</taxon>
        <taxon>Embryophyta</taxon>
        <taxon>Tracheophyta</taxon>
        <taxon>Spermatophyta</taxon>
        <taxon>Magnoliopsida</taxon>
        <taxon>eudicotyledons</taxon>
        <taxon>Gunneridae</taxon>
        <taxon>Pentapetalae</taxon>
        <taxon>asterids</taxon>
        <taxon>lamiids</taxon>
        <taxon>Gentianales</taxon>
        <taxon>Rubiaceae</taxon>
        <taxon>Cinchonoideae</taxon>
        <taxon>Cinchoneae</taxon>
        <taxon>Cinchona</taxon>
    </lineage>
</organism>
<evidence type="ECO:0000256" key="2">
    <source>
        <dbReference type="SAM" id="Phobius"/>
    </source>
</evidence>
<dbReference type="AlphaFoldDB" id="A0ABD3AFR7"/>
<comment type="caution">
    <text evidence="3">The sequence shown here is derived from an EMBL/GenBank/DDBJ whole genome shotgun (WGS) entry which is preliminary data.</text>
</comment>
<keyword evidence="2" id="KW-1133">Transmembrane helix</keyword>
<proteinExistence type="predicted"/>
<accession>A0ABD3AFR7</accession>
<feature type="region of interest" description="Disordered" evidence="1">
    <location>
        <begin position="57"/>
        <end position="77"/>
    </location>
</feature>
<reference evidence="3 4" key="1">
    <citation type="submission" date="2024-11" db="EMBL/GenBank/DDBJ databases">
        <title>A near-complete genome assembly of Cinchona calisaya.</title>
        <authorList>
            <person name="Lian D.C."/>
            <person name="Zhao X.W."/>
            <person name="Wei L."/>
        </authorList>
    </citation>
    <scope>NUCLEOTIDE SEQUENCE [LARGE SCALE GENOMIC DNA]</scope>
    <source>
        <tissue evidence="3">Nenye</tissue>
    </source>
</reference>
<evidence type="ECO:0000313" key="3">
    <source>
        <dbReference type="EMBL" id="KAL3530383.1"/>
    </source>
</evidence>
<feature type="transmembrane region" description="Helical" evidence="2">
    <location>
        <begin position="82"/>
        <end position="100"/>
    </location>
</feature>
<gene>
    <name evidence="3" type="ORF">ACH5RR_009705</name>
</gene>
<dbReference type="PANTHER" id="PTHR37741">
    <property type="entry name" value="TRANSMEMBRANE PROTEIN"/>
    <property type="match status" value="1"/>
</dbReference>
<name>A0ABD3AFR7_9GENT</name>
<dbReference type="Proteomes" id="UP001630127">
    <property type="component" value="Unassembled WGS sequence"/>
</dbReference>